<comment type="function">
    <text evidence="7">PPIases accelerate the folding of proteins. It catalyzes the cis-trans isomerization of proline imidic peptide bonds in oligopeptides. Acts as a regulatory subunit for PP2A-like phosphatases modulating their activity or substrate specificity, probably by inducing a conformational change in the catalytic subunit, a direct target of the PPIase. Can reactivate inactive phosphatase PP2A-phosphatase methylesterase complexes (PP2Ai) in presence of ATP and Mg(2+) by dissociating the inactive form from the complex.</text>
</comment>
<evidence type="ECO:0000256" key="3">
    <source>
        <dbReference type="ARBA" id="ARBA00011019"/>
    </source>
</evidence>
<dbReference type="EMBL" id="KN831987">
    <property type="protein sequence ID" value="KIO01497.1"/>
    <property type="molecule type" value="Genomic_DNA"/>
</dbReference>
<feature type="non-terminal residue" evidence="9">
    <location>
        <position position="1"/>
    </location>
</feature>
<dbReference type="Gene3D" id="1.20.120.1150">
    <property type="match status" value="1"/>
</dbReference>
<dbReference type="PANTHER" id="PTHR10012">
    <property type="entry name" value="SERINE/THREONINE-PROTEIN PHOSPHATASE 2A REGULATORY SUBUNIT B"/>
    <property type="match status" value="1"/>
</dbReference>
<keyword evidence="6 8" id="KW-0413">Isomerase</keyword>
<dbReference type="InterPro" id="IPR037218">
    <property type="entry name" value="PTPA_sf"/>
</dbReference>
<evidence type="ECO:0000313" key="10">
    <source>
        <dbReference type="EMBL" id="KIO01505.1"/>
    </source>
</evidence>
<keyword evidence="5 8" id="KW-0697">Rotamase</keyword>
<organism evidence="9 11">
    <name type="scientific">Pisolithus tinctorius Marx 270</name>
    <dbReference type="NCBI Taxonomy" id="870435"/>
    <lineage>
        <taxon>Eukaryota</taxon>
        <taxon>Fungi</taxon>
        <taxon>Dikarya</taxon>
        <taxon>Basidiomycota</taxon>
        <taxon>Agaricomycotina</taxon>
        <taxon>Agaricomycetes</taxon>
        <taxon>Agaricomycetidae</taxon>
        <taxon>Boletales</taxon>
        <taxon>Sclerodermatineae</taxon>
        <taxon>Pisolithaceae</taxon>
        <taxon>Pisolithus</taxon>
    </lineage>
</organism>
<dbReference type="GO" id="GO:0007052">
    <property type="term" value="P:mitotic spindle organization"/>
    <property type="evidence" value="ECO:0007669"/>
    <property type="project" value="TreeGrafter"/>
</dbReference>
<dbReference type="InterPro" id="IPR004327">
    <property type="entry name" value="Phstyr_phstse_ac"/>
</dbReference>
<reference evidence="9 11" key="1">
    <citation type="submission" date="2014-04" db="EMBL/GenBank/DDBJ databases">
        <authorList>
            <consortium name="DOE Joint Genome Institute"/>
            <person name="Kuo A."/>
            <person name="Kohler A."/>
            <person name="Costa M.D."/>
            <person name="Nagy L.G."/>
            <person name="Floudas D."/>
            <person name="Copeland A."/>
            <person name="Barry K.W."/>
            <person name="Cichocki N."/>
            <person name="Veneault-Fourrey C."/>
            <person name="LaButti K."/>
            <person name="Lindquist E.A."/>
            <person name="Lipzen A."/>
            <person name="Lundell T."/>
            <person name="Morin E."/>
            <person name="Murat C."/>
            <person name="Sun H."/>
            <person name="Tunlid A."/>
            <person name="Henrissat B."/>
            <person name="Grigoriev I.V."/>
            <person name="Hibbett D.S."/>
            <person name="Martin F."/>
            <person name="Nordberg H.P."/>
            <person name="Cantor M.N."/>
            <person name="Hua S.X."/>
        </authorList>
    </citation>
    <scope>NUCLEOTIDE SEQUENCE [LARGE SCALE GENOMIC DNA]</scope>
    <source>
        <strain evidence="9 11">Marx 270</strain>
    </source>
</reference>
<evidence type="ECO:0000256" key="6">
    <source>
        <dbReference type="ARBA" id="ARBA00023235"/>
    </source>
</evidence>
<dbReference type="Proteomes" id="UP000054217">
    <property type="component" value="Unassembled WGS sequence"/>
</dbReference>
<evidence type="ECO:0000256" key="2">
    <source>
        <dbReference type="ARBA" id="ARBA00004496"/>
    </source>
</evidence>
<sequence length="74" mass="8220">LQPKAIHDNEVADEFANDYTYLACIKFINCIKAASLRWRSPMSDDVSAINTWENVSAGMTKTYAAEVLGKLPVI</sequence>
<dbReference type="PANTHER" id="PTHR10012:SF5">
    <property type="entry name" value="SERINE_THREONINE-PROTEIN PHOSPHATASE 2A ACTIVATOR 2"/>
    <property type="match status" value="1"/>
</dbReference>
<dbReference type="AlphaFoldDB" id="A0A0C3JVN0"/>
<dbReference type="EMBL" id="KN831987">
    <property type="protein sequence ID" value="KIO01505.1"/>
    <property type="molecule type" value="Genomic_DNA"/>
</dbReference>
<dbReference type="HOGENOM" id="CLU_030733_4_1_1"/>
<comment type="similarity">
    <text evidence="3 8">Belongs to the PTPA-type PPIase family.</text>
</comment>
<evidence type="ECO:0000256" key="1">
    <source>
        <dbReference type="ARBA" id="ARBA00000971"/>
    </source>
</evidence>
<gene>
    <name evidence="10" type="ORF">M404DRAFT_149631</name>
    <name evidence="9" type="ORF">M404DRAFT_149678</name>
</gene>
<reference evidence="9" key="3">
    <citation type="submission" date="2015-02" db="EMBL/GenBank/DDBJ databases">
        <title>Evolutionary Origins and Diversification of the Mycorrhizal Mutualists.</title>
        <authorList>
            <consortium name="DOE Joint Genome Institute"/>
            <consortium name="Mycorrhizal Genomics Consortium"/>
            <person name="Kohler A."/>
            <person name="Kuo A."/>
            <person name="Nagy L.G."/>
            <person name="Floudas D."/>
            <person name="Copeland A."/>
            <person name="Barry K.W."/>
            <person name="Cichocki N."/>
            <person name="Veneault-Fourrey C."/>
            <person name="LaButti K."/>
            <person name="Lindquist E.A."/>
            <person name="Lipzen A."/>
            <person name="Lundell T."/>
            <person name="Morin E."/>
            <person name="Murat C."/>
            <person name="Riley R."/>
            <person name="Ohm R."/>
            <person name="Sun H."/>
            <person name="Tunlid A."/>
            <person name="Henrissat B."/>
            <person name="Grigoriev I.V."/>
            <person name="Hibbett D.S."/>
            <person name="Martin F."/>
        </authorList>
    </citation>
    <scope>NUCLEOTIDE SEQUENCE</scope>
    <source>
        <strain evidence="9">Marx 270</strain>
    </source>
</reference>
<evidence type="ECO:0000256" key="7">
    <source>
        <dbReference type="ARBA" id="ARBA00025287"/>
    </source>
</evidence>
<dbReference type="GO" id="GO:0005634">
    <property type="term" value="C:nucleus"/>
    <property type="evidence" value="ECO:0007669"/>
    <property type="project" value="TreeGrafter"/>
</dbReference>
<keyword evidence="4 8" id="KW-0963">Cytoplasm</keyword>
<dbReference type="GO" id="GO:0003755">
    <property type="term" value="F:peptidyl-prolyl cis-trans isomerase activity"/>
    <property type="evidence" value="ECO:0007669"/>
    <property type="project" value="UniProtKB-KW"/>
</dbReference>
<keyword evidence="11" id="KW-1185">Reference proteome</keyword>
<comment type="catalytic activity">
    <reaction evidence="1 8">
        <text>[protein]-peptidylproline (omega=180) = [protein]-peptidylproline (omega=0)</text>
        <dbReference type="Rhea" id="RHEA:16237"/>
        <dbReference type="Rhea" id="RHEA-COMP:10747"/>
        <dbReference type="Rhea" id="RHEA-COMP:10748"/>
        <dbReference type="ChEBI" id="CHEBI:83833"/>
        <dbReference type="ChEBI" id="CHEBI:83834"/>
        <dbReference type="EC" id="5.2.1.8"/>
    </reaction>
</comment>
<dbReference type="Pfam" id="PF03095">
    <property type="entry name" value="PTPA"/>
    <property type="match status" value="1"/>
</dbReference>
<evidence type="ECO:0000256" key="4">
    <source>
        <dbReference type="ARBA" id="ARBA00022490"/>
    </source>
</evidence>
<evidence type="ECO:0000256" key="8">
    <source>
        <dbReference type="RuleBase" id="RU361210"/>
    </source>
</evidence>
<dbReference type="GO" id="GO:0005737">
    <property type="term" value="C:cytoplasm"/>
    <property type="evidence" value="ECO:0007669"/>
    <property type="project" value="UniProtKB-SubCell"/>
</dbReference>
<dbReference type="EC" id="5.2.1.8" evidence="8"/>
<proteinExistence type="inferred from homology"/>
<dbReference type="GO" id="GO:0008160">
    <property type="term" value="F:protein tyrosine phosphatase activator activity"/>
    <property type="evidence" value="ECO:0007669"/>
    <property type="project" value="TreeGrafter"/>
</dbReference>
<evidence type="ECO:0000313" key="9">
    <source>
        <dbReference type="EMBL" id="KIO01497.1"/>
    </source>
</evidence>
<dbReference type="GO" id="GO:0000159">
    <property type="term" value="C:protein phosphatase type 2A complex"/>
    <property type="evidence" value="ECO:0007669"/>
    <property type="project" value="TreeGrafter"/>
</dbReference>
<dbReference type="STRING" id="870435.A0A0C3JVN0"/>
<dbReference type="OrthoDB" id="16120at2759"/>
<name>A0A0C3JVN0_PISTI</name>
<evidence type="ECO:0000313" key="11">
    <source>
        <dbReference type="Proteomes" id="UP000054217"/>
    </source>
</evidence>
<accession>A0A0C3JVN0</accession>
<reference evidence="11" key="2">
    <citation type="submission" date="2015-01" db="EMBL/GenBank/DDBJ databases">
        <title>Evolutionary Origins and Diversification of the Mycorrhizal Mutualists.</title>
        <authorList>
            <consortium name="DOE Joint Genome Institute"/>
            <consortium name="Mycorrhizal Genomics Consortium"/>
            <person name="Kohler A."/>
            <person name="Kuo A."/>
            <person name="Nagy L.G."/>
            <person name="Floudas D."/>
            <person name="Copeland A."/>
            <person name="Barry K.W."/>
            <person name="Cichocki N."/>
            <person name="Veneault-Fourrey C."/>
            <person name="LaButti K."/>
            <person name="Lindquist E.A."/>
            <person name="Lipzen A."/>
            <person name="Lundell T."/>
            <person name="Morin E."/>
            <person name="Murat C."/>
            <person name="Riley R."/>
            <person name="Ohm R."/>
            <person name="Sun H."/>
            <person name="Tunlid A."/>
            <person name="Henrissat B."/>
            <person name="Grigoriev I.V."/>
            <person name="Hibbett D.S."/>
            <person name="Martin F."/>
        </authorList>
    </citation>
    <scope>NUCLEOTIDE SEQUENCE [LARGE SCALE GENOMIC DNA]</scope>
    <source>
        <strain evidence="10 11">Marx 270</strain>
    </source>
</reference>
<dbReference type="InterPro" id="IPR043170">
    <property type="entry name" value="PTPA_C_lid"/>
</dbReference>
<evidence type="ECO:0000256" key="5">
    <source>
        <dbReference type="ARBA" id="ARBA00023110"/>
    </source>
</evidence>
<dbReference type="SUPFAM" id="SSF140984">
    <property type="entry name" value="PTPA-like"/>
    <property type="match status" value="1"/>
</dbReference>
<comment type="subcellular location">
    <subcellularLocation>
        <location evidence="2 8">Cytoplasm</location>
    </subcellularLocation>
</comment>
<protein>
    <recommendedName>
        <fullName evidence="8">Serine/threonine-protein phosphatase 2A activator</fullName>
        <ecNumber evidence="8">5.2.1.8</ecNumber>
    </recommendedName>
    <alternativeName>
        <fullName evidence="8">Phosphotyrosyl phosphatase activator</fullName>
    </alternativeName>
</protein>